<dbReference type="InterPro" id="IPR014001">
    <property type="entry name" value="Helicase_ATP-bd"/>
</dbReference>
<dbReference type="PANTHER" id="PTHR45766:SF6">
    <property type="entry name" value="SWI_SNF-RELATED MATRIX-ASSOCIATED ACTIN-DEPENDENT REGULATOR OF CHROMATIN SUBFAMILY A-LIKE PROTEIN 1"/>
    <property type="match status" value="1"/>
</dbReference>
<sequence>MKYGKLIRTETGWRMEDVPAHVSLRLKQIFPRLDKAARGTFEFPGDDVTAADLDWFRDRYPFLIEPEANQALIRGRLAHEERQSETERLFLNGFKPPTYAGLQPGQTVRRYQAQAVEMLRLSGGLLLGDDVGLGKTFTTCAAMLVPGALPAVVVCQPHLQRQWCRVIESFTTLKAHAVKKTSPYTLPKADVLVFRYTQLAGWVEQFPELAPRLVAFDEIQELRKGEEALKGRAALELVRSADYRVGLSATPIYNKGAEIWTIYQYLAPDVLGPFMEFQREWCGYGYWVADPVALGDYLRDGHVFLRRTKADVGQELPKVSRIIEYIEHDAGELAKIEDVARRLALTATTSDSFHERGQAARDLDLRLRHATGVAKARVVAAMARVLVESGEPVIMAGWHRDVYDIWSEALHDLEPAYYTGTETAAAKQREVDRFVSGETNLMFMSLRSGAGVDGLQLRCSTMIIGELDWSPATHTQIIGRLDREGQTQPVTAIFPVASDGSDPPMMELNGLKASQAAGITDRGVAQAASTDRTRLQALVGRYLKGGTG</sequence>
<dbReference type="InterPro" id="IPR000330">
    <property type="entry name" value="SNF2_N"/>
</dbReference>
<protein>
    <submittedName>
        <fullName evidence="3">SNF2 domain-containing protein</fullName>
    </submittedName>
</protein>
<dbReference type="Gene3D" id="3.40.50.300">
    <property type="entry name" value="P-loop containing nucleotide triphosphate hydrolases"/>
    <property type="match status" value="1"/>
</dbReference>
<dbReference type="CDD" id="cd18793">
    <property type="entry name" value="SF2_C_SNF"/>
    <property type="match status" value="1"/>
</dbReference>
<evidence type="ECO:0000313" key="3">
    <source>
        <dbReference type="EMBL" id="RKQ95440.1"/>
    </source>
</evidence>
<dbReference type="EMBL" id="RBIM01000006">
    <property type="protein sequence ID" value="RKQ95440.1"/>
    <property type="molecule type" value="Genomic_DNA"/>
</dbReference>
<dbReference type="GO" id="GO:0031297">
    <property type="term" value="P:replication fork processing"/>
    <property type="evidence" value="ECO:0007669"/>
    <property type="project" value="TreeGrafter"/>
</dbReference>
<comment type="caution">
    <text evidence="3">The sequence shown here is derived from an EMBL/GenBank/DDBJ whole genome shotgun (WGS) entry which is preliminary data.</text>
</comment>
<dbReference type="GO" id="GO:0005524">
    <property type="term" value="F:ATP binding"/>
    <property type="evidence" value="ECO:0007669"/>
    <property type="project" value="InterPro"/>
</dbReference>
<dbReference type="Gene3D" id="3.40.50.10810">
    <property type="entry name" value="Tandem AAA-ATPase domain"/>
    <property type="match status" value="1"/>
</dbReference>
<evidence type="ECO:0000256" key="1">
    <source>
        <dbReference type="ARBA" id="ARBA00022801"/>
    </source>
</evidence>
<dbReference type="Proteomes" id="UP000273675">
    <property type="component" value="Unassembled WGS sequence"/>
</dbReference>
<dbReference type="InterPro" id="IPR027417">
    <property type="entry name" value="P-loop_NTPase"/>
</dbReference>
<proteinExistence type="predicted"/>
<reference evidence="3 4" key="1">
    <citation type="submission" date="2018-10" db="EMBL/GenBank/DDBJ databases">
        <title>Genomic Encyclopedia of Type Strains, Phase IV (KMG-IV): sequencing the most valuable type-strain genomes for metagenomic binning, comparative biology and taxonomic classification.</title>
        <authorList>
            <person name="Goeker M."/>
        </authorList>
    </citation>
    <scope>NUCLEOTIDE SEQUENCE [LARGE SCALE GENOMIC DNA]</scope>
    <source>
        <strain evidence="3 4">DSM 4734</strain>
    </source>
</reference>
<dbReference type="AlphaFoldDB" id="A0A495D397"/>
<keyword evidence="1" id="KW-0378">Hydrolase</keyword>
<feature type="domain" description="Helicase ATP-binding" evidence="2">
    <location>
        <begin position="116"/>
        <end position="269"/>
    </location>
</feature>
<dbReference type="InterPro" id="IPR049730">
    <property type="entry name" value="SNF2/RAD54-like_C"/>
</dbReference>
<dbReference type="GO" id="GO:0006281">
    <property type="term" value="P:DNA repair"/>
    <property type="evidence" value="ECO:0007669"/>
    <property type="project" value="TreeGrafter"/>
</dbReference>
<evidence type="ECO:0000313" key="4">
    <source>
        <dbReference type="Proteomes" id="UP000273675"/>
    </source>
</evidence>
<dbReference type="SMART" id="SM00487">
    <property type="entry name" value="DEXDc"/>
    <property type="match status" value="1"/>
</dbReference>
<name>A0A495D397_9PROT</name>
<accession>A0A495D397</accession>
<dbReference type="InterPro" id="IPR038718">
    <property type="entry name" value="SNF2-like_sf"/>
</dbReference>
<dbReference type="SUPFAM" id="SSF52540">
    <property type="entry name" value="P-loop containing nucleoside triphosphate hydrolases"/>
    <property type="match status" value="2"/>
</dbReference>
<dbReference type="GO" id="GO:0016787">
    <property type="term" value="F:hydrolase activity"/>
    <property type="evidence" value="ECO:0007669"/>
    <property type="project" value="UniProtKB-KW"/>
</dbReference>
<dbReference type="PANTHER" id="PTHR45766">
    <property type="entry name" value="DNA ANNEALING HELICASE AND ENDONUCLEASE ZRANB3 FAMILY MEMBER"/>
    <property type="match status" value="1"/>
</dbReference>
<organism evidence="3 4">
    <name type="scientific">Maricaulis maris</name>
    <dbReference type="NCBI Taxonomy" id="74318"/>
    <lineage>
        <taxon>Bacteria</taxon>
        <taxon>Pseudomonadati</taxon>
        <taxon>Pseudomonadota</taxon>
        <taxon>Alphaproteobacteria</taxon>
        <taxon>Maricaulales</taxon>
        <taxon>Maricaulaceae</taxon>
        <taxon>Maricaulis</taxon>
    </lineage>
</organism>
<dbReference type="Pfam" id="PF00176">
    <property type="entry name" value="SNF2-rel_dom"/>
    <property type="match status" value="1"/>
</dbReference>
<dbReference type="GO" id="GO:0004386">
    <property type="term" value="F:helicase activity"/>
    <property type="evidence" value="ECO:0007669"/>
    <property type="project" value="UniProtKB-KW"/>
</dbReference>
<dbReference type="PROSITE" id="PS51192">
    <property type="entry name" value="HELICASE_ATP_BIND_1"/>
    <property type="match status" value="1"/>
</dbReference>
<evidence type="ECO:0000259" key="2">
    <source>
        <dbReference type="PROSITE" id="PS51192"/>
    </source>
</evidence>
<gene>
    <name evidence="3" type="ORF">C7435_2542</name>
</gene>